<reference evidence="2 3" key="1">
    <citation type="submission" date="2024-03" db="EMBL/GenBank/DDBJ databases">
        <title>The Acrasis kona genome and developmental transcriptomes reveal deep origins of eukaryotic multicellular pathways.</title>
        <authorList>
            <person name="Sheikh S."/>
            <person name="Fu C.-J."/>
            <person name="Brown M.W."/>
            <person name="Baldauf S.L."/>
        </authorList>
    </citation>
    <scope>NUCLEOTIDE SEQUENCE [LARGE SCALE GENOMIC DNA]</scope>
    <source>
        <strain evidence="2 3">ATCC MYA-3509</strain>
    </source>
</reference>
<dbReference type="GO" id="GO:0004674">
    <property type="term" value="F:protein serine/threonine kinase activity"/>
    <property type="evidence" value="ECO:0007669"/>
    <property type="project" value="TreeGrafter"/>
</dbReference>
<dbReference type="InterPro" id="IPR001245">
    <property type="entry name" value="Ser-Thr/Tyr_kinase_cat_dom"/>
</dbReference>
<comment type="caution">
    <text evidence="2">The sequence shown here is derived from an EMBL/GenBank/DDBJ whole genome shotgun (WGS) entry which is preliminary data.</text>
</comment>
<feature type="domain" description="Protein kinase" evidence="1">
    <location>
        <begin position="276"/>
        <end position="554"/>
    </location>
</feature>
<dbReference type="Gene3D" id="1.10.510.10">
    <property type="entry name" value="Transferase(Phosphotransferase) domain 1"/>
    <property type="match status" value="1"/>
</dbReference>
<dbReference type="PROSITE" id="PS50011">
    <property type="entry name" value="PROTEIN_KINASE_DOM"/>
    <property type="match status" value="1"/>
</dbReference>
<organism evidence="2 3">
    <name type="scientific">Acrasis kona</name>
    <dbReference type="NCBI Taxonomy" id="1008807"/>
    <lineage>
        <taxon>Eukaryota</taxon>
        <taxon>Discoba</taxon>
        <taxon>Heterolobosea</taxon>
        <taxon>Tetramitia</taxon>
        <taxon>Eutetramitia</taxon>
        <taxon>Acrasidae</taxon>
        <taxon>Acrasis</taxon>
    </lineage>
</organism>
<dbReference type="GO" id="GO:0005524">
    <property type="term" value="F:ATP binding"/>
    <property type="evidence" value="ECO:0007669"/>
    <property type="project" value="InterPro"/>
</dbReference>
<gene>
    <name evidence="2" type="ORF">AKO1_009838</name>
</gene>
<dbReference type="Pfam" id="PF07714">
    <property type="entry name" value="PK_Tyr_Ser-Thr"/>
    <property type="match status" value="1"/>
</dbReference>
<dbReference type="Proteomes" id="UP001431209">
    <property type="component" value="Unassembled WGS sequence"/>
</dbReference>
<accession>A0AAW2ZP09</accession>
<name>A0AAW2ZP09_9EUKA</name>
<dbReference type="PRINTS" id="PR00109">
    <property type="entry name" value="TYRKINASE"/>
</dbReference>
<keyword evidence="3" id="KW-1185">Reference proteome</keyword>
<evidence type="ECO:0000313" key="3">
    <source>
        <dbReference type="Proteomes" id="UP001431209"/>
    </source>
</evidence>
<sequence>MQARLALQKKKLEAQRSKQENHVQGSATKTILTREQRQERVREELARCSTNDIYVDYASLFTDELIKPNTLCANEEDHLSVRIRSLTKNKVLKLKTEQVFPDIDDVCMFQVNVTAQSIPKLQQVREVQQQQLLDGAYREDMLEDDYVTKVTSAPTSPVKFAPSAANQYLFDVQVTTQYPHEPLVVQVNQVISEDNQDALLNIKNAFNSVDRSNMVAIQDVMNTVTHTVRKVEQDQIKLQTIHSAQKQQQEYNQRRSREMQALDKEPHCINDFEHYVQEGQILMKNDMGVVRRATFTTSDVPKLDREDVRKGQIAVRTFLFKKDESELFLLSSLRHDKLIRYLGYSILYDKLYLKMMMEMIPNDSLHDLLHKKCKDASRQADISRRLKSIHVLCNIALDIAEALCYLHSQNIIHKNLKSTQILVDDRWHAKLSIEIKHCYYLANGQTHTSEKTLSAGSPQYMSPEEFYEETSHTNKVDVYSFGVLLCELFTQKKPWREVQSTKIKEKVLAEERPVITASVPMDIQNLIRDCWKQSPLSRPTMDQVVERLQNVKYL</sequence>
<keyword evidence="2" id="KW-0808">Transferase</keyword>
<dbReference type="EMBL" id="JAOPGA020001734">
    <property type="protein sequence ID" value="KAL0490906.1"/>
    <property type="molecule type" value="Genomic_DNA"/>
</dbReference>
<dbReference type="InterPro" id="IPR011009">
    <property type="entry name" value="Kinase-like_dom_sf"/>
</dbReference>
<dbReference type="PANTHER" id="PTHR44329">
    <property type="entry name" value="SERINE/THREONINE-PROTEIN KINASE TNNI3K-RELATED"/>
    <property type="match status" value="1"/>
</dbReference>
<dbReference type="SUPFAM" id="SSF56112">
    <property type="entry name" value="Protein kinase-like (PK-like)"/>
    <property type="match status" value="1"/>
</dbReference>
<protein>
    <submittedName>
        <fullName evidence="2">RGS domain-containing serine/threonine-protein kinase</fullName>
    </submittedName>
</protein>
<proteinExistence type="predicted"/>
<dbReference type="AlphaFoldDB" id="A0AAW2ZP09"/>
<dbReference type="InterPro" id="IPR000719">
    <property type="entry name" value="Prot_kinase_dom"/>
</dbReference>
<evidence type="ECO:0000259" key="1">
    <source>
        <dbReference type="PROSITE" id="PS50011"/>
    </source>
</evidence>
<evidence type="ECO:0000313" key="2">
    <source>
        <dbReference type="EMBL" id="KAL0490906.1"/>
    </source>
</evidence>
<dbReference type="InterPro" id="IPR051681">
    <property type="entry name" value="Ser/Thr_Kinases-Pseudokinases"/>
</dbReference>
<keyword evidence="2" id="KW-0418">Kinase</keyword>